<keyword evidence="5" id="KW-1185">Reference proteome</keyword>
<keyword evidence="1" id="KW-0547">Nucleotide-binding</keyword>
<reference evidence="4" key="1">
    <citation type="submission" date="2023-03" db="EMBL/GenBank/DDBJ databases">
        <title>Massive genome expansion in bonnet fungi (Mycena s.s.) driven by repeated elements and novel gene families across ecological guilds.</title>
        <authorList>
            <consortium name="Lawrence Berkeley National Laboratory"/>
            <person name="Harder C.B."/>
            <person name="Miyauchi S."/>
            <person name="Viragh M."/>
            <person name="Kuo A."/>
            <person name="Thoen E."/>
            <person name="Andreopoulos B."/>
            <person name="Lu D."/>
            <person name="Skrede I."/>
            <person name="Drula E."/>
            <person name="Henrissat B."/>
            <person name="Morin E."/>
            <person name="Kohler A."/>
            <person name="Barry K."/>
            <person name="LaButti K."/>
            <person name="Morin E."/>
            <person name="Salamov A."/>
            <person name="Lipzen A."/>
            <person name="Mereny Z."/>
            <person name="Hegedus B."/>
            <person name="Baldrian P."/>
            <person name="Stursova M."/>
            <person name="Weitz H."/>
            <person name="Taylor A."/>
            <person name="Grigoriev I.V."/>
            <person name="Nagy L.G."/>
            <person name="Martin F."/>
            <person name="Kauserud H."/>
        </authorList>
    </citation>
    <scope>NUCLEOTIDE SEQUENCE</scope>
    <source>
        <strain evidence="4">CBHHK002</strain>
    </source>
</reference>
<dbReference type="AlphaFoldDB" id="A0AAD6ZVN0"/>
<gene>
    <name evidence="4" type="ORF">DFH08DRAFT_963251</name>
</gene>
<evidence type="ECO:0000259" key="3">
    <source>
        <dbReference type="Pfam" id="PF00176"/>
    </source>
</evidence>
<dbReference type="Pfam" id="PF00176">
    <property type="entry name" value="SNF2-rel_dom"/>
    <property type="match status" value="1"/>
</dbReference>
<evidence type="ECO:0000256" key="2">
    <source>
        <dbReference type="ARBA" id="ARBA00022840"/>
    </source>
</evidence>
<dbReference type="Proteomes" id="UP001218218">
    <property type="component" value="Unassembled WGS sequence"/>
</dbReference>
<dbReference type="GO" id="GO:0005524">
    <property type="term" value="F:ATP binding"/>
    <property type="evidence" value="ECO:0007669"/>
    <property type="project" value="InterPro"/>
</dbReference>
<dbReference type="InterPro" id="IPR000330">
    <property type="entry name" value="SNF2_N"/>
</dbReference>
<evidence type="ECO:0000313" key="4">
    <source>
        <dbReference type="EMBL" id="KAJ7342506.1"/>
    </source>
</evidence>
<proteinExistence type="predicted"/>
<name>A0AAD6ZVN0_9AGAR</name>
<keyword evidence="2" id="KW-0067">ATP-binding</keyword>
<dbReference type="EMBL" id="JARIHO010000025">
    <property type="protein sequence ID" value="KAJ7342506.1"/>
    <property type="molecule type" value="Genomic_DNA"/>
</dbReference>
<dbReference type="Gene3D" id="3.40.50.10810">
    <property type="entry name" value="Tandem AAA-ATPase domain"/>
    <property type="match status" value="1"/>
</dbReference>
<comment type="caution">
    <text evidence="4">The sequence shown here is derived from an EMBL/GenBank/DDBJ whole genome shotgun (WGS) entry which is preliminary data.</text>
</comment>
<evidence type="ECO:0000313" key="5">
    <source>
        <dbReference type="Proteomes" id="UP001218218"/>
    </source>
</evidence>
<accession>A0AAD6ZVN0</accession>
<sequence>MTPIAAVTISALSTGASLPSWKDAHDAHFKPLPVAVTTGDSAEVSGLFQYEAGRMEDGGQGGGDRRRRGPQEHVLREIKKVPTGTPLHNNLTELWSLFNLTSSTTSRSGAFFLLRMNAFLPSGAMDTFTSTLHSILRPVLLRKMKADDVLGGSQLAVHRHWTDHERMHPDLEGSVHRDMIQTIRRCTYIYPSISPVLSRPHFHLSAYPLPLSLFPPNKCYILCARLGARQWEASEATLARVVCA</sequence>
<dbReference type="InterPro" id="IPR038718">
    <property type="entry name" value="SNF2-like_sf"/>
</dbReference>
<protein>
    <recommendedName>
        <fullName evidence="3">SNF2 N-terminal domain-containing protein</fullName>
    </recommendedName>
</protein>
<organism evidence="4 5">
    <name type="scientific">Mycena albidolilacea</name>
    <dbReference type="NCBI Taxonomy" id="1033008"/>
    <lineage>
        <taxon>Eukaryota</taxon>
        <taxon>Fungi</taxon>
        <taxon>Dikarya</taxon>
        <taxon>Basidiomycota</taxon>
        <taxon>Agaricomycotina</taxon>
        <taxon>Agaricomycetes</taxon>
        <taxon>Agaricomycetidae</taxon>
        <taxon>Agaricales</taxon>
        <taxon>Marasmiineae</taxon>
        <taxon>Mycenaceae</taxon>
        <taxon>Mycena</taxon>
    </lineage>
</organism>
<evidence type="ECO:0000256" key="1">
    <source>
        <dbReference type="ARBA" id="ARBA00022741"/>
    </source>
</evidence>
<feature type="domain" description="SNF2 N-terminal" evidence="3">
    <location>
        <begin position="83"/>
        <end position="147"/>
    </location>
</feature>